<keyword evidence="9" id="KW-0175">Coiled coil</keyword>
<dbReference type="GO" id="GO:0032511">
    <property type="term" value="P:late endosome to vacuole transport via multivesicular body sorting pathway"/>
    <property type="evidence" value="ECO:0007669"/>
    <property type="project" value="InterPro"/>
</dbReference>
<dbReference type="GO" id="GO:0015031">
    <property type="term" value="P:protein transport"/>
    <property type="evidence" value="ECO:0007669"/>
    <property type="project" value="UniProtKB-KW"/>
</dbReference>
<evidence type="ECO:0000256" key="6">
    <source>
        <dbReference type="ARBA" id="ARBA00022753"/>
    </source>
</evidence>
<feature type="domain" description="Vta1/callose synthase N-terminal" evidence="11">
    <location>
        <begin position="12"/>
        <end position="154"/>
    </location>
</feature>
<feature type="region of interest" description="Disordered" evidence="10">
    <location>
        <begin position="157"/>
        <end position="195"/>
    </location>
</feature>
<dbReference type="GO" id="GO:0005771">
    <property type="term" value="C:multivesicular body"/>
    <property type="evidence" value="ECO:0007669"/>
    <property type="project" value="TreeGrafter"/>
</dbReference>
<evidence type="ECO:0000256" key="7">
    <source>
        <dbReference type="ARBA" id="ARBA00022927"/>
    </source>
</evidence>
<keyword evidence="14" id="KW-1185">Reference proteome</keyword>
<feature type="domain" description="Vta1 C-terminal" evidence="12">
    <location>
        <begin position="260"/>
        <end position="293"/>
    </location>
</feature>
<dbReference type="AlphaFoldDB" id="A0A2B4SVB7"/>
<keyword evidence="4" id="KW-0813">Transport</keyword>
<comment type="similarity">
    <text evidence="3">Belongs to the VTA1 family.</text>
</comment>
<dbReference type="InterPro" id="IPR044538">
    <property type="entry name" value="Vta1-like"/>
</dbReference>
<dbReference type="PANTHER" id="PTHR46009">
    <property type="entry name" value="VACUOLAR PROTEIN SORTING-ASSOCIATED PROTEIN VTA1 HOMOLOG"/>
    <property type="match status" value="1"/>
</dbReference>
<evidence type="ECO:0000256" key="4">
    <source>
        <dbReference type="ARBA" id="ARBA00022448"/>
    </source>
</evidence>
<dbReference type="PANTHER" id="PTHR46009:SF1">
    <property type="entry name" value="VACUOLAR PROTEIN SORTING-ASSOCIATED PROTEIN VTA1 HOMOLOG"/>
    <property type="match status" value="1"/>
</dbReference>
<evidence type="ECO:0000256" key="1">
    <source>
        <dbReference type="ARBA" id="ARBA00004481"/>
    </source>
</evidence>
<evidence type="ECO:0000256" key="10">
    <source>
        <dbReference type="SAM" id="MobiDB-lite"/>
    </source>
</evidence>
<dbReference type="Proteomes" id="UP000225706">
    <property type="component" value="Unassembled WGS sequence"/>
</dbReference>
<evidence type="ECO:0000313" key="13">
    <source>
        <dbReference type="EMBL" id="PFX34614.1"/>
    </source>
</evidence>
<dbReference type="InterPro" id="IPR023175">
    <property type="entry name" value="Vta1/CALS_N_sf"/>
</dbReference>
<evidence type="ECO:0000256" key="9">
    <source>
        <dbReference type="SAM" id="Coils"/>
    </source>
</evidence>
<proteinExistence type="inferred from homology"/>
<feature type="coiled-coil region" evidence="9">
    <location>
        <begin position="52"/>
        <end position="79"/>
    </location>
</feature>
<comment type="subcellular location">
    <subcellularLocation>
        <location evidence="2">Cytoplasm</location>
    </subcellularLocation>
    <subcellularLocation>
        <location evidence="1">Endosome membrane</location>
        <topology evidence="1">Peripheral membrane protein</topology>
    </subcellularLocation>
</comment>
<evidence type="ECO:0000256" key="3">
    <source>
        <dbReference type="ARBA" id="ARBA00007895"/>
    </source>
</evidence>
<dbReference type="GO" id="GO:0010008">
    <property type="term" value="C:endosome membrane"/>
    <property type="evidence" value="ECO:0007669"/>
    <property type="project" value="UniProtKB-SubCell"/>
</dbReference>
<evidence type="ECO:0000313" key="14">
    <source>
        <dbReference type="Proteomes" id="UP000225706"/>
    </source>
</evidence>
<sequence>MAAVAPASLKAISSYLKTAQEYDKRDPVVAYFCRLYAVQKGIKIDSKSNESKSFLLQLMDQLEKKKKELSAQGHEAVSDEAISKIHVEEKAVQLFLWADTEDRAANFNKNVVKSFYTSSLLYDVLEQFGDLSEEASHHRKYAKWKAAYIHKCLKSGETPIPGPAGGDDEGLGGEAEGGIAPYPPPGPANTQQPPYPTNASGVPGQFPSLPYSSDQTNFPIPPTEPSAQPCPAVAPVQPAIPPTIPSTAAPQTSLSLEDNEKAQKYCRFAASALQYQDVKTAIENLHKALALLQK</sequence>
<dbReference type="Gene3D" id="1.20.5.420">
    <property type="entry name" value="Immunoglobulin FC, subunit C"/>
    <property type="match status" value="1"/>
</dbReference>
<dbReference type="EMBL" id="LSMT01000003">
    <property type="protein sequence ID" value="PFX34614.1"/>
    <property type="molecule type" value="Genomic_DNA"/>
</dbReference>
<keyword evidence="5" id="KW-0963">Cytoplasm</keyword>
<dbReference type="InterPro" id="IPR041212">
    <property type="entry name" value="Vta1_C"/>
</dbReference>
<protein>
    <submittedName>
        <fullName evidence="13">Vacuolar protein sorting-associated protein VTA1-like</fullName>
    </submittedName>
</protein>
<keyword evidence="7" id="KW-0653">Protein transport</keyword>
<dbReference type="OrthoDB" id="391137at2759"/>
<name>A0A2B4SVB7_STYPI</name>
<evidence type="ECO:0000259" key="12">
    <source>
        <dbReference type="Pfam" id="PF18097"/>
    </source>
</evidence>
<organism evidence="13 14">
    <name type="scientific">Stylophora pistillata</name>
    <name type="common">Smooth cauliflower coral</name>
    <dbReference type="NCBI Taxonomy" id="50429"/>
    <lineage>
        <taxon>Eukaryota</taxon>
        <taxon>Metazoa</taxon>
        <taxon>Cnidaria</taxon>
        <taxon>Anthozoa</taxon>
        <taxon>Hexacorallia</taxon>
        <taxon>Scleractinia</taxon>
        <taxon>Astrocoeniina</taxon>
        <taxon>Pocilloporidae</taxon>
        <taxon>Stylophora</taxon>
    </lineage>
</organism>
<evidence type="ECO:0000256" key="2">
    <source>
        <dbReference type="ARBA" id="ARBA00004496"/>
    </source>
</evidence>
<dbReference type="Pfam" id="PF04652">
    <property type="entry name" value="Vta1"/>
    <property type="match status" value="1"/>
</dbReference>
<dbReference type="Gene3D" id="1.25.40.270">
    <property type="entry name" value="Vacuolar protein sorting-associated protein vta1"/>
    <property type="match status" value="1"/>
</dbReference>
<keyword evidence="8" id="KW-0472">Membrane</keyword>
<keyword evidence="6" id="KW-0967">Endosome</keyword>
<accession>A0A2B4SVB7</accession>
<gene>
    <name evidence="13" type="primary">VTA1</name>
    <name evidence="13" type="ORF">AWC38_SpisGene485</name>
</gene>
<dbReference type="InterPro" id="IPR039431">
    <property type="entry name" value="Vta1/CALS_N"/>
</dbReference>
<dbReference type="STRING" id="50429.A0A2B4SVB7"/>
<dbReference type="Pfam" id="PF18097">
    <property type="entry name" value="Vta1_C"/>
    <property type="match status" value="1"/>
</dbReference>
<reference evidence="14" key="1">
    <citation type="journal article" date="2017" name="bioRxiv">
        <title>Comparative analysis of the genomes of Stylophora pistillata and Acropora digitifera provides evidence for extensive differences between species of corals.</title>
        <authorList>
            <person name="Voolstra C.R."/>
            <person name="Li Y."/>
            <person name="Liew Y.J."/>
            <person name="Baumgarten S."/>
            <person name="Zoccola D."/>
            <person name="Flot J.-F."/>
            <person name="Tambutte S."/>
            <person name="Allemand D."/>
            <person name="Aranda M."/>
        </authorList>
    </citation>
    <scope>NUCLEOTIDE SEQUENCE [LARGE SCALE GENOMIC DNA]</scope>
</reference>
<evidence type="ECO:0000259" key="11">
    <source>
        <dbReference type="Pfam" id="PF04652"/>
    </source>
</evidence>
<evidence type="ECO:0000256" key="8">
    <source>
        <dbReference type="ARBA" id="ARBA00023136"/>
    </source>
</evidence>
<comment type="caution">
    <text evidence="13">The sequence shown here is derived from an EMBL/GenBank/DDBJ whole genome shotgun (WGS) entry which is preliminary data.</text>
</comment>
<evidence type="ECO:0000256" key="5">
    <source>
        <dbReference type="ARBA" id="ARBA00022490"/>
    </source>
</evidence>